<accession>A0A5M3TDV3</accession>
<dbReference type="GeneID" id="301684551"/>
<evidence type="ECO:0000313" key="2">
    <source>
        <dbReference type="EMBL" id="GCE95709.1"/>
    </source>
</evidence>
<feature type="signal peptide" evidence="1">
    <location>
        <begin position="1"/>
        <end position="28"/>
    </location>
</feature>
<dbReference type="EMBL" id="BIMW01000145">
    <property type="protein sequence ID" value="GCE95709.1"/>
    <property type="molecule type" value="Genomic_DNA"/>
</dbReference>
<evidence type="ECO:0000313" key="3">
    <source>
        <dbReference type="Proteomes" id="UP000326169"/>
    </source>
</evidence>
<comment type="caution">
    <text evidence="2">The sequence shown here is derived from an EMBL/GenBank/DDBJ whole genome shotgun (WGS) entry which is preliminary data.</text>
</comment>
<name>A0A5M3TDV3_LIMPL</name>
<sequence>MKISLTQTIITLAAATFSMITGFSPANAVQFGQQEVDQDRFVAMAVPRAFGYSLVVVEQISDSRPCWSENGSRPVQVEPLLLNFDFSGICGRATDSNGYSVRMGGQDLALSHSLTVQAIPGEILLVANSRADVYAPPIIIGRSFGRSSGFTKIFLEPGWRFTKRTYNDRTLGHIYFTHDNLPR</sequence>
<keyword evidence="3" id="KW-1185">Reference proteome</keyword>
<evidence type="ECO:0008006" key="4">
    <source>
        <dbReference type="Google" id="ProtNLM"/>
    </source>
</evidence>
<gene>
    <name evidence="2" type="ORF">NIES46_37750</name>
</gene>
<organism evidence="2 3">
    <name type="scientific">Limnospira platensis NIES-46</name>
    <dbReference type="NCBI Taxonomy" id="1236695"/>
    <lineage>
        <taxon>Bacteria</taxon>
        <taxon>Bacillati</taxon>
        <taxon>Cyanobacteriota</taxon>
        <taxon>Cyanophyceae</taxon>
        <taxon>Oscillatoriophycideae</taxon>
        <taxon>Oscillatoriales</taxon>
        <taxon>Sirenicapillariaceae</taxon>
        <taxon>Limnospira</taxon>
    </lineage>
</organism>
<keyword evidence="1" id="KW-0732">Signal</keyword>
<dbReference type="Pfam" id="PF12565">
    <property type="entry name" value="DUF3747"/>
    <property type="match status" value="1"/>
</dbReference>
<dbReference type="RefSeq" id="WP_006618264.1">
    <property type="nucleotide sequence ID" value="NZ_BIMW01000145.1"/>
</dbReference>
<proteinExistence type="predicted"/>
<dbReference type="Proteomes" id="UP000326169">
    <property type="component" value="Unassembled WGS sequence"/>
</dbReference>
<dbReference type="InterPro" id="IPR022222">
    <property type="entry name" value="DUF3747"/>
</dbReference>
<protein>
    <recommendedName>
        <fullName evidence="4">DUF3747 domain-containing protein</fullName>
    </recommendedName>
</protein>
<reference evidence="2 3" key="1">
    <citation type="journal article" date="2019" name="J Genomics">
        <title>The Draft Genome of a Hydrogen-producing Cyanobacterium, Arthrospira platensis NIES-46.</title>
        <authorList>
            <person name="Suzuki S."/>
            <person name="Yamaguchi H."/>
            <person name="Kawachi M."/>
        </authorList>
    </citation>
    <scope>NUCLEOTIDE SEQUENCE [LARGE SCALE GENOMIC DNA]</scope>
    <source>
        <strain evidence="2 3">NIES-46</strain>
    </source>
</reference>
<evidence type="ECO:0000256" key="1">
    <source>
        <dbReference type="SAM" id="SignalP"/>
    </source>
</evidence>
<feature type="chain" id="PRO_5046768342" description="DUF3747 domain-containing protein" evidence="1">
    <location>
        <begin position="29"/>
        <end position="183"/>
    </location>
</feature>